<dbReference type="Pfam" id="PF00931">
    <property type="entry name" value="NB-ARC"/>
    <property type="match status" value="1"/>
</dbReference>
<evidence type="ECO:0000256" key="1">
    <source>
        <dbReference type="ARBA" id="ARBA00008894"/>
    </source>
</evidence>
<dbReference type="PANTHER" id="PTHR36766">
    <property type="entry name" value="PLANT BROAD-SPECTRUM MILDEW RESISTANCE PROTEIN RPW8"/>
    <property type="match status" value="1"/>
</dbReference>
<dbReference type="SUPFAM" id="SSF52540">
    <property type="entry name" value="P-loop containing nucleoside triphosphate hydrolases"/>
    <property type="match status" value="1"/>
</dbReference>
<evidence type="ECO:0000313" key="11">
    <source>
        <dbReference type="Proteomes" id="UP001632038"/>
    </source>
</evidence>
<feature type="domain" description="Disease resistance N-terminal" evidence="9">
    <location>
        <begin position="10"/>
        <end position="96"/>
    </location>
</feature>
<keyword evidence="4" id="KW-0547">Nucleotide-binding</keyword>
<comment type="similarity">
    <text evidence="1">Belongs to the disease resistance NB-LRR family.</text>
</comment>
<evidence type="ECO:0000256" key="2">
    <source>
        <dbReference type="ARBA" id="ARBA00022614"/>
    </source>
</evidence>
<dbReference type="InterPro" id="IPR002182">
    <property type="entry name" value="NB-ARC"/>
</dbReference>
<accession>A0ABD3DL53</accession>
<keyword evidence="7" id="KW-1133">Transmembrane helix</keyword>
<feature type="domain" description="NB-ARC" evidence="8">
    <location>
        <begin position="170"/>
        <end position="315"/>
    </location>
</feature>
<evidence type="ECO:0000259" key="9">
    <source>
        <dbReference type="Pfam" id="PF18052"/>
    </source>
</evidence>
<keyword evidence="5" id="KW-0611">Plant defense</keyword>
<feature type="transmembrane region" description="Helical" evidence="7">
    <location>
        <begin position="431"/>
        <end position="452"/>
    </location>
</feature>
<dbReference type="AlphaFoldDB" id="A0ABD3DL53"/>
<proteinExistence type="inferred from homology"/>
<dbReference type="GO" id="GO:0005524">
    <property type="term" value="F:ATP binding"/>
    <property type="evidence" value="ECO:0007669"/>
    <property type="project" value="UniProtKB-KW"/>
</dbReference>
<dbReference type="InterPro" id="IPR027417">
    <property type="entry name" value="P-loop_NTPase"/>
</dbReference>
<dbReference type="PRINTS" id="PR00364">
    <property type="entry name" value="DISEASERSIST"/>
</dbReference>
<keyword evidence="11" id="KW-1185">Reference proteome</keyword>
<dbReference type="Pfam" id="PF18052">
    <property type="entry name" value="Rx_N"/>
    <property type="match status" value="1"/>
</dbReference>
<evidence type="ECO:0000256" key="5">
    <source>
        <dbReference type="ARBA" id="ARBA00022821"/>
    </source>
</evidence>
<dbReference type="Gene3D" id="3.40.50.300">
    <property type="entry name" value="P-loop containing nucleotide triphosphate hydrolases"/>
    <property type="match status" value="1"/>
</dbReference>
<keyword evidence="3" id="KW-0677">Repeat</keyword>
<evidence type="ECO:0000256" key="3">
    <source>
        <dbReference type="ARBA" id="ARBA00022737"/>
    </source>
</evidence>
<dbReference type="Proteomes" id="UP001632038">
    <property type="component" value="Unassembled WGS sequence"/>
</dbReference>
<keyword evidence="2" id="KW-0433">Leucine-rich repeat</keyword>
<evidence type="ECO:0000259" key="8">
    <source>
        <dbReference type="Pfam" id="PF00931"/>
    </source>
</evidence>
<keyword evidence="7" id="KW-0812">Transmembrane</keyword>
<gene>
    <name evidence="10" type="ORF">CASFOL_012420</name>
</gene>
<dbReference type="GO" id="GO:0006952">
    <property type="term" value="P:defense response"/>
    <property type="evidence" value="ECO:0007669"/>
    <property type="project" value="UniProtKB-KW"/>
</dbReference>
<organism evidence="10 11">
    <name type="scientific">Castilleja foliolosa</name>
    <dbReference type="NCBI Taxonomy" id="1961234"/>
    <lineage>
        <taxon>Eukaryota</taxon>
        <taxon>Viridiplantae</taxon>
        <taxon>Streptophyta</taxon>
        <taxon>Embryophyta</taxon>
        <taxon>Tracheophyta</taxon>
        <taxon>Spermatophyta</taxon>
        <taxon>Magnoliopsida</taxon>
        <taxon>eudicotyledons</taxon>
        <taxon>Gunneridae</taxon>
        <taxon>Pentapetalae</taxon>
        <taxon>asterids</taxon>
        <taxon>lamiids</taxon>
        <taxon>Lamiales</taxon>
        <taxon>Orobanchaceae</taxon>
        <taxon>Pedicularideae</taxon>
        <taxon>Castillejinae</taxon>
        <taxon>Castilleja</taxon>
    </lineage>
</organism>
<dbReference type="PANTHER" id="PTHR36766:SF70">
    <property type="entry name" value="DISEASE RESISTANCE PROTEIN RGA4"/>
    <property type="match status" value="1"/>
</dbReference>
<evidence type="ECO:0000256" key="4">
    <source>
        <dbReference type="ARBA" id="ARBA00022741"/>
    </source>
</evidence>
<reference evidence="11" key="1">
    <citation type="journal article" date="2024" name="IScience">
        <title>Strigolactones Initiate the Formation of Haustorium-like Structures in Castilleja.</title>
        <authorList>
            <person name="Buerger M."/>
            <person name="Peterson D."/>
            <person name="Chory J."/>
        </authorList>
    </citation>
    <scope>NUCLEOTIDE SEQUENCE [LARGE SCALE GENOMIC DNA]</scope>
</reference>
<evidence type="ECO:0000313" key="10">
    <source>
        <dbReference type="EMBL" id="KAL3641605.1"/>
    </source>
</evidence>
<protein>
    <submittedName>
        <fullName evidence="10">Uncharacterized protein</fullName>
    </submittedName>
</protein>
<name>A0ABD3DL53_9LAMI</name>
<evidence type="ECO:0000256" key="6">
    <source>
        <dbReference type="ARBA" id="ARBA00022840"/>
    </source>
</evidence>
<evidence type="ECO:0000256" key="7">
    <source>
        <dbReference type="SAM" id="Phobius"/>
    </source>
</evidence>
<dbReference type="InterPro" id="IPR038005">
    <property type="entry name" value="RX-like_CC"/>
</dbReference>
<keyword evidence="7" id="KW-0472">Membrane</keyword>
<keyword evidence="6" id="KW-0067">ATP-binding</keyword>
<sequence>MAEVVVGPIIQVLLENLLTLSQEQIGLVRHFKDDLKKLQKTFSMVNGFLNDAEKKQVTNDAVKIWLRELEDLAFEADNVIDEFNYHLLSKKVGATKNKTLKKKLKSILSGYRLKLGKDIKEINEKFESINQQANEFGLQNIAAQAPVYVASVLSRQTDSFSEDPIFLGREEDMSSIVDTLITAEQKLVVLPIVGMGGQGKTALARKVFNHEQIKSHFEDNRVWVHVPRIFDDVVLLKRILTSMKPESNVEHGNREALLKTLQKELGAKKYLLLLDDVWNEDREKWCDFERSLLGISSANENCMIVTTRSEQVNWNISMSYGDIFHICNPFSPPPVYEYQPWDCPANSKKIGDIPRVLKQLACPDSIGGACSGGILIPENYYNNFEAYCYSIQTLLAAYPGMEYLIQCQTVKDAFSEIHNYHCKPLRKYLQMVWTSLVFLSLVLMILIVIWIVRAHHELNHHSSSSSVNTDQPSL</sequence>
<dbReference type="InterPro" id="IPR041118">
    <property type="entry name" value="Rx_N"/>
</dbReference>
<dbReference type="CDD" id="cd14798">
    <property type="entry name" value="RX-CC_like"/>
    <property type="match status" value="1"/>
</dbReference>
<dbReference type="EMBL" id="JAVIJP010000016">
    <property type="protein sequence ID" value="KAL3641605.1"/>
    <property type="molecule type" value="Genomic_DNA"/>
</dbReference>
<comment type="caution">
    <text evidence="10">The sequence shown here is derived from an EMBL/GenBank/DDBJ whole genome shotgun (WGS) entry which is preliminary data.</text>
</comment>
<dbReference type="Gene3D" id="1.20.5.4130">
    <property type="match status" value="1"/>
</dbReference>